<dbReference type="PIRSF" id="PIRSF015753">
    <property type="entry name" value="GST"/>
    <property type="match status" value="1"/>
</dbReference>
<dbReference type="SUPFAM" id="SSF47616">
    <property type="entry name" value="GST C-terminal domain-like"/>
    <property type="match status" value="1"/>
</dbReference>
<dbReference type="Pfam" id="PF13410">
    <property type="entry name" value="GST_C_2"/>
    <property type="match status" value="1"/>
</dbReference>
<sequence>MASGMMIEGKWITDRNKLDKGSNFNETPTTFHHRVTADGSSGFKAKAGRYHLYVSLSCPWAHRTLIMRELKGLNDAISVSIVDPIMTDLGWMFTEAPAAIPDWVNHTQYLQDIYLKADPKYTGRVTVPVLWDKQTQTIINNESREIMRMFDVEFEELATQKIDLYPRYLQQEIDRTIDAIYLPINAGVYRSGFAREQVAYENAVTELFESLDHWETVLSKQRYLCGVQLTEADICMFVTLYRFDSVYYGHFKCNLRRIIDYPNLWNYLLDLYQCPEFKATCNLDYTKRSYYMSMTDINPNQIVPKGPIIDFDQCHDRDRFAKVPVAIAPYSQSYL</sequence>
<evidence type="ECO:0000259" key="1">
    <source>
        <dbReference type="PROSITE" id="PS50405"/>
    </source>
</evidence>
<dbReference type="InterPro" id="IPR004045">
    <property type="entry name" value="Glutathione_S-Trfase_N"/>
</dbReference>
<dbReference type="Proteomes" id="UP000623440">
    <property type="component" value="Unassembled WGS sequence"/>
</dbReference>
<name>A0ABR8DRN7_9NOSO</name>
<evidence type="ECO:0000313" key="2">
    <source>
        <dbReference type="EMBL" id="MBD2532111.1"/>
    </source>
</evidence>
<dbReference type="SFLD" id="SFLDS00019">
    <property type="entry name" value="Glutathione_Transferase_(cytos"/>
    <property type="match status" value="1"/>
</dbReference>
<reference evidence="2 3" key="1">
    <citation type="journal article" date="2020" name="ISME J.">
        <title>Comparative genomics reveals insights into cyanobacterial evolution and habitat adaptation.</title>
        <authorList>
            <person name="Chen M.Y."/>
            <person name="Teng W.K."/>
            <person name="Zhao L."/>
            <person name="Hu C.X."/>
            <person name="Zhou Y.K."/>
            <person name="Han B.P."/>
            <person name="Song L.R."/>
            <person name="Shu W.S."/>
        </authorList>
    </citation>
    <scope>NUCLEOTIDE SEQUENCE [LARGE SCALE GENOMIC DNA]</scope>
    <source>
        <strain evidence="2 3">FACHB-838</strain>
    </source>
</reference>
<dbReference type="SFLD" id="SFLDG01206">
    <property type="entry name" value="Xi.1"/>
    <property type="match status" value="1"/>
</dbReference>
<dbReference type="Gene3D" id="3.40.30.10">
    <property type="entry name" value="Glutaredoxin"/>
    <property type="match status" value="1"/>
</dbReference>
<dbReference type="InterPro" id="IPR010987">
    <property type="entry name" value="Glutathione-S-Trfase_C-like"/>
</dbReference>
<dbReference type="SFLD" id="SFLDG01148">
    <property type="entry name" value="Xi_(cytGST)"/>
    <property type="match status" value="1"/>
</dbReference>
<dbReference type="Pfam" id="PF13409">
    <property type="entry name" value="GST_N_2"/>
    <property type="match status" value="1"/>
</dbReference>
<gene>
    <name evidence="2" type="ORF">H6G97_22005</name>
</gene>
<dbReference type="InterPro" id="IPR016639">
    <property type="entry name" value="GST_Omega/GSH"/>
</dbReference>
<dbReference type="InterPro" id="IPR040079">
    <property type="entry name" value="Glutathione_S-Trfase"/>
</dbReference>
<dbReference type="InterPro" id="IPR036249">
    <property type="entry name" value="Thioredoxin-like_sf"/>
</dbReference>
<keyword evidence="3" id="KW-1185">Reference proteome</keyword>
<evidence type="ECO:0000313" key="3">
    <source>
        <dbReference type="Proteomes" id="UP000623440"/>
    </source>
</evidence>
<dbReference type="InterPro" id="IPR036282">
    <property type="entry name" value="Glutathione-S-Trfase_C_sf"/>
</dbReference>
<accession>A0ABR8DRN7</accession>
<dbReference type="PANTHER" id="PTHR32419">
    <property type="entry name" value="GLUTATHIONYL-HYDROQUINONE REDUCTASE"/>
    <property type="match status" value="1"/>
</dbReference>
<protein>
    <submittedName>
        <fullName evidence="2">Glutathione S-transferase family protein</fullName>
    </submittedName>
</protein>
<dbReference type="CDD" id="cd03190">
    <property type="entry name" value="GST_C_Omega_like"/>
    <property type="match status" value="1"/>
</dbReference>
<dbReference type="RefSeq" id="WP_190942772.1">
    <property type="nucleotide sequence ID" value="NZ_JACJSI010000049.1"/>
</dbReference>
<feature type="domain" description="GST C-terminal" evidence="1">
    <location>
        <begin position="163"/>
        <end position="293"/>
    </location>
</feature>
<dbReference type="Gene3D" id="1.20.1050.10">
    <property type="match status" value="1"/>
</dbReference>
<dbReference type="SUPFAM" id="SSF52833">
    <property type="entry name" value="Thioredoxin-like"/>
    <property type="match status" value="1"/>
</dbReference>
<proteinExistence type="predicted"/>
<dbReference type="InterPro" id="IPR047047">
    <property type="entry name" value="GST_Omega-like_C"/>
</dbReference>
<organism evidence="2 3">
    <name type="scientific">Nostoc flagelliforme FACHB-838</name>
    <dbReference type="NCBI Taxonomy" id="2692904"/>
    <lineage>
        <taxon>Bacteria</taxon>
        <taxon>Bacillati</taxon>
        <taxon>Cyanobacteriota</taxon>
        <taxon>Cyanophyceae</taxon>
        <taxon>Nostocales</taxon>
        <taxon>Nostocaceae</taxon>
        <taxon>Nostoc</taxon>
    </lineage>
</organism>
<comment type="caution">
    <text evidence="2">The sequence shown here is derived from an EMBL/GenBank/DDBJ whole genome shotgun (WGS) entry which is preliminary data.</text>
</comment>
<dbReference type="EMBL" id="JACJSI010000049">
    <property type="protein sequence ID" value="MBD2532111.1"/>
    <property type="molecule type" value="Genomic_DNA"/>
</dbReference>
<dbReference type="PANTHER" id="PTHR32419:SF6">
    <property type="entry name" value="GLUTATHIONE S-TRANSFERASE OMEGA-LIKE 1-RELATED"/>
    <property type="match status" value="1"/>
</dbReference>
<dbReference type="PROSITE" id="PS50405">
    <property type="entry name" value="GST_CTER"/>
    <property type="match status" value="1"/>
</dbReference>